<dbReference type="SUPFAM" id="SSF81799">
    <property type="entry name" value="Putative methyltransferase TM0872, insert domain"/>
    <property type="match status" value="1"/>
</dbReference>
<sequence>MMALSIIPKQLVTLLRCKLILNKTRLLSTGCILQYPRGNRPKVQRSRLSGYVEPVASIDDPEKETCETQTEKKTEIKEIDLELHRPVMLDEIISFFQPAENQRSSAYKIAVDLAEEYRSRLHPILGRFSDVDSLLKEAGVGHGCFDGVLIDAGCSSMQFDNPERGFALSHDGPLDMRMDGERFPSNPSAADVVNNLDVTTLSRILKTYGEDGRPREWLP</sequence>
<evidence type="ECO:0000256" key="1">
    <source>
        <dbReference type="ARBA" id="ARBA00010396"/>
    </source>
</evidence>
<dbReference type="STRING" id="307972.A0A2G8KK29"/>
<dbReference type="InterPro" id="IPR023397">
    <property type="entry name" value="SAM-dep_MeTrfase_MraW_recog"/>
</dbReference>
<keyword evidence="2 5" id="KW-0489">Methyltransferase</keyword>
<comment type="caution">
    <text evidence="5">The sequence shown here is derived from an EMBL/GenBank/DDBJ whole genome shotgun (WGS) entry which is preliminary data.</text>
</comment>
<comment type="similarity">
    <text evidence="1">Belongs to the methyltransferase superfamily. RsmH family.</text>
</comment>
<name>A0A2G8KK29_STIJA</name>
<proteinExistence type="inferred from homology"/>
<evidence type="ECO:0000313" key="5">
    <source>
        <dbReference type="EMBL" id="PIK48362.1"/>
    </source>
</evidence>
<dbReference type="InterPro" id="IPR029063">
    <property type="entry name" value="SAM-dependent_MTases_sf"/>
</dbReference>
<accession>A0A2G8KK29</accession>
<dbReference type="PANTHER" id="PTHR11265">
    <property type="entry name" value="S-ADENOSYL-METHYLTRANSFERASE MRAW"/>
    <property type="match status" value="1"/>
</dbReference>
<evidence type="ECO:0000313" key="6">
    <source>
        <dbReference type="Proteomes" id="UP000230750"/>
    </source>
</evidence>
<dbReference type="OrthoDB" id="16290at2759"/>
<dbReference type="Proteomes" id="UP000230750">
    <property type="component" value="Unassembled WGS sequence"/>
</dbReference>
<gene>
    <name evidence="5" type="ORF">BSL78_14763</name>
</gene>
<dbReference type="Pfam" id="PF01795">
    <property type="entry name" value="Methyltransf_5"/>
    <property type="match status" value="1"/>
</dbReference>
<protein>
    <submittedName>
        <fullName evidence="5">Putative methyltransferase-like protein 15</fullName>
    </submittedName>
</protein>
<dbReference type="SUPFAM" id="SSF53335">
    <property type="entry name" value="S-adenosyl-L-methionine-dependent methyltransferases"/>
    <property type="match status" value="1"/>
</dbReference>
<organism evidence="5 6">
    <name type="scientific">Stichopus japonicus</name>
    <name type="common">Sea cucumber</name>
    <dbReference type="NCBI Taxonomy" id="307972"/>
    <lineage>
        <taxon>Eukaryota</taxon>
        <taxon>Metazoa</taxon>
        <taxon>Echinodermata</taxon>
        <taxon>Eleutherozoa</taxon>
        <taxon>Echinozoa</taxon>
        <taxon>Holothuroidea</taxon>
        <taxon>Aspidochirotacea</taxon>
        <taxon>Aspidochirotida</taxon>
        <taxon>Stichopodidae</taxon>
        <taxon>Apostichopus</taxon>
    </lineage>
</organism>
<keyword evidence="3 5" id="KW-0808">Transferase</keyword>
<dbReference type="GO" id="GO:0071424">
    <property type="term" value="F:rRNA (cytosine-N4-)-methyltransferase activity"/>
    <property type="evidence" value="ECO:0007669"/>
    <property type="project" value="TreeGrafter"/>
</dbReference>
<dbReference type="Gene3D" id="3.40.50.150">
    <property type="entry name" value="Vaccinia Virus protein VP39"/>
    <property type="match status" value="1"/>
</dbReference>
<evidence type="ECO:0000256" key="4">
    <source>
        <dbReference type="ARBA" id="ARBA00022691"/>
    </source>
</evidence>
<evidence type="ECO:0000256" key="3">
    <source>
        <dbReference type="ARBA" id="ARBA00022679"/>
    </source>
</evidence>
<keyword evidence="6" id="KW-1185">Reference proteome</keyword>
<keyword evidence="4" id="KW-0949">S-adenosyl-L-methionine</keyword>
<dbReference type="InterPro" id="IPR002903">
    <property type="entry name" value="RsmH"/>
</dbReference>
<dbReference type="PANTHER" id="PTHR11265:SF0">
    <property type="entry name" value="12S RRNA N4-METHYLCYTIDINE METHYLTRANSFERASE"/>
    <property type="match status" value="1"/>
</dbReference>
<dbReference type="Gene3D" id="1.10.150.170">
    <property type="entry name" value="Putative methyltransferase TM0872, insert domain"/>
    <property type="match status" value="1"/>
</dbReference>
<dbReference type="EMBL" id="MRZV01000526">
    <property type="protein sequence ID" value="PIK48362.1"/>
    <property type="molecule type" value="Genomic_DNA"/>
</dbReference>
<evidence type="ECO:0000256" key="2">
    <source>
        <dbReference type="ARBA" id="ARBA00022603"/>
    </source>
</evidence>
<dbReference type="GO" id="GO:0070475">
    <property type="term" value="P:rRNA base methylation"/>
    <property type="evidence" value="ECO:0007669"/>
    <property type="project" value="TreeGrafter"/>
</dbReference>
<dbReference type="AlphaFoldDB" id="A0A2G8KK29"/>
<reference evidence="5 6" key="1">
    <citation type="journal article" date="2017" name="PLoS Biol.">
        <title>The sea cucumber genome provides insights into morphological evolution and visceral regeneration.</title>
        <authorList>
            <person name="Zhang X."/>
            <person name="Sun L."/>
            <person name="Yuan J."/>
            <person name="Sun Y."/>
            <person name="Gao Y."/>
            <person name="Zhang L."/>
            <person name="Li S."/>
            <person name="Dai H."/>
            <person name="Hamel J.F."/>
            <person name="Liu C."/>
            <person name="Yu Y."/>
            <person name="Liu S."/>
            <person name="Lin W."/>
            <person name="Guo K."/>
            <person name="Jin S."/>
            <person name="Xu P."/>
            <person name="Storey K.B."/>
            <person name="Huan P."/>
            <person name="Zhang T."/>
            <person name="Zhou Y."/>
            <person name="Zhang J."/>
            <person name="Lin C."/>
            <person name="Li X."/>
            <person name="Xing L."/>
            <person name="Huo D."/>
            <person name="Sun M."/>
            <person name="Wang L."/>
            <person name="Mercier A."/>
            <person name="Li F."/>
            <person name="Yang H."/>
            <person name="Xiang J."/>
        </authorList>
    </citation>
    <scope>NUCLEOTIDE SEQUENCE [LARGE SCALE GENOMIC DNA]</scope>
    <source>
        <strain evidence="5">Shaxun</strain>
        <tissue evidence="5">Muscle</tissue>
    </source>
</reference>